<keyword evidence="2" id="KW-1185">Reference proteome</keyword>
<proteinExistence type="predicted"/>
<evidence type="ECO:0000313" key="1">
    <source>
        <dbReference type="EMBL" id="KYN12300.1"/>
    </source>
</evidence>
<evidence type="ECO:0000313" key="2">
    <source>
        <dbReference type="Proteomes" id="UP000078492"/>
    </source>
</evidence>
<protein>
    <submittedName>
        <fullName evidence="1">Uncharacterized protein</fullName>
    </submittedName>
</protein>
<dbReference type="Proteomes" id="UP000078492">
    <property type="component" value="Unassembled WGS sequence"/>
</dbReference>
<reference evidence="1 2" key="1">
    <citation type="submission" date="2015-09" db="EMBL/GenBank/DDBJ databases">
        <title>Trachymyrmex cornetzi WGS genome.</title>
        <authorList>
            <person name="Nygaard S."/>
            <person name="Hu H."/>
            <person name="Boomsma J."/>
            <person name="Zhang G."/>
        </authorList>
    </citation>
    <scope>NUCLEOTIDE SEQUENCE [LARGE SCALE GENOMIC DNA]</scope>
    <source>
        <strain evidence="1">Tcor2-1</strain>
        <tissue evidence="1">Whole body</tissue>
    </source>
</reference>
<accession>A0A151IWW7</accession>
<name>A0A151IWW7_9HYME</name>
<dbReference type="AlphaFoldDB" id="A0A151IWW7"/>
<sequence length="211" mass="23369">MLKILTGSSQRSSSSSTYIFLQEIHKEQTIPPSPILGLHPRYSYAPRKFAFHGVVVVVVHGTYPRSKCRNSNRLRRTRGKMAVRGYLSRYLSYGLHGFFRGSAIVAKLPSRFGARFRDEIIVTSPRAGLAKYRHAKIAVITPELPGTTLIVCTGGSQAGITPTPGNTGRERTRHRPINEANYATDELARAACRVSTAAANRSTDRLIRGFR</sequence>
<organism evidence="1 2">
    <name type="scientific">Trachymyrmex cornetzi</name>
    <dbReference type="NCBI Taxonomy" id="471704"/>
    <lineage>
        <taxon>Eukaryota</taxon>
        <taxon>Metazoa</taxon>
        <taxon>Ecdysozoa</taxon>
        <taxon>Arthropoda</taxon>
        <taxon>Hexapoda</taxon>
        <taxon>Insecta</taxon>
        <taxon>Pterygota</taxon>
        <taxon>Neoptera</taxon>
        <taxon>Endopterygota</taxon>
        <taxon>Hymenoptera</taxon>
        <taxon>Apocrita</taxon>
        <taxon>Aculeata</taxon>
        <taxon>Formicoidea</taxon>
        <taxon>Formicidae</taxon>
        <taxon>Myrmicinae</taxon>
        <taxon>Trachymyrmex</taxon>
    </lineage>
</organism>
<dbReference type="EMBL" id="KQ980843">
    <property type="protein sequence ID" value="KYN12300.1"/>
    <property type="molecule type" value="Genomic_DNA"/>
</dbReference>
<gene>
    <name evidence="1" type="ORF">ALC57_15531</name>
</gene>